<reference evidence="1 2" key="1">
    <citation type="journal article" date="2015" name="Nature">
        <title>rRNA introns, odd ribosomes, and small enigmatic genomes across a large radiation of phyla.</title>
        <authorList>
            <person name="Brown C.T."/>
            <person name="Hug L.A."/>
            <person name="Thomas B.C."/>
            <person name="Sharon I."/>
            <person name="Castelle C.J."/>
            <person name="Singh A."/>
            <person name="Wilkins M.J."/>
            <person name="Williams K.H."/>
            <person name="Banfield J.F."/>
        </authorList>
    </citation>
    <scope>NUCLEOTIDE SEQUENCE [LARGE SCALE GENOMIC DNA]</scope>
</reference>
<protein>
    <submittedName>
        <fullName evidence="1">Uncharacterized protein</fullName>
    </submittedName>
</protein>
<accession>A0A0G1B9K8</accession>
<dbReference type="AlphaFoldDB" id="A0A0G1B9K8"/>
<evidence type="ECO:0000313" key="1">
    <source>
        <dbReference type="EMBL" id="KKS69889.1"/>
    </source>
</evidence>
<organism evidence="1 2">
    <name type="scientific">Candidatus Daviesbacteria bacterium GW2011_GWA2_42_7</name>
    <dbReference type="NCBI Taxonomy" id="1618425"/>
    <lineage>
        <taxon>Bacteria</taxon>
        <taxon>Candidatus Daviesiibacteriota</taxon>
    </lineage>
</organism>
<dbReference type="EMBL" id="LCEJ01000042">
    <property type="protein sequence ID" value="KKS69889.1"/>
    <property type="molecule type" value="Genomic_DNA"/>
</dbReference>
<dbReference type="Proteomes" id="UP000034785">
    <property type="component" value="Unassembled WGS sequence"/>
</dbReference>
<gene>
    <name evidence="1" type="ORF">UV41_C0042G0003</name>
</gene>
<sequence>MINSYFKYIKTALEGAKYHEELAFLFAHPKRNEFNKIVFHLRAYFWELWSVWDYVLQYVNVKTLKLDPYDVRRDLLKKIKANMPYYQYLPLLEKIQNEDRLYRIMWLRDHAHKWQINPYLVDYNDEGVQVISLDNLNAKDKSLPRQINIDKNDFLYMKKVVKTLIKSGLFGLNN</sequence>
<comment type="caution">
    <text evidence="1">The sequence shown here is derived from an EMBL/GenBank/DDBJ whole genome shotgun (WGS) entry which is preliminary data.</text>
</comment>
<evidence type="ECO:0000313" key="2">
    <source>
        <dbReference type="Proteomes" id="UP000034785"/>
    </source>
</evidence>
<name>A0A0G1B9K8_9BACT</name>
<proteinExistence type="predicted"/>